<protein>
    <recommendedName>
        <fullName evidence="2">DUF4876 domain-containing protein</fullName>
    </recommendedName>
</protein>
<reference evidence="1" key="1">
    <citation type="submission" date="2019-08" db="EMBL/GenBank/DDBJ databases">
        <authorList>
            <person name="Kucharzyk K."/>
            <person name="Murdoch R.W."/>
            <person name="Higgins S."/>
            <person name="Loffler F."/>
        </authorList>
    </citation>
    <scope>NUCLEOTIDE SEQUENCE</scope>
</reference>
<organism evidence="1">
    <name type="scientific">bioreactor metagenome</name>
    <dbReference type="NCBI Taxonomy" id="1076179"/>
    <lineage>
        <taxon>unclassified sequences</taxon>
        <taxon>metagenomes</taxon>
        <taxon>ecological metagenomes</taxon>
    </lineage>
</organism>
<dbReference type="PROSITE" id="PS51257">
    <property type="entry name" value="PROKAR_LIPOPROTEIN"/>
    <property type="match status" value="1"/>
</dbReference>
<gene>
    <name evidence="1" type="ORF">SDC9_33349</name>
</gene>
<evidence type="ECO:0008006" key="2">
    <source>
        <dbReference type="Google" id="ProtNLM"/>
    </source>
</evidence>
<dbReference type="EMBL" id="VSSQ01000237">
    <property type="protein sequence ID" value="MPL87349.1"/>
    <property type="molecule type" value="Genomic_DNA"/>
</dbReference>
<accession>A0A644V7M1</accession>
<proteinExistence type="predicted"/>
<evidence type="ECO:0000313" key="1">
    <source>
        <dbReference type="EMBL" id="MPL87349.1"/>
    </source>
</evidence>
<sequence length="414" mass="45388">MRKMNTIKTGILSLMMIFLMTACDPDTGISYISVKINAVSQVEGVSTDGLTVTLENFDEAIRIVKIISGETTIDSIIPGIYNITITGQVEDEYGKAYNMNGSLSRKSLIVSNEVLQIDVNGSGFSPLIFKEIFYSGTKYTTTSGGTANYFRNQFYEIYNNSQITIYLDGTHFANLAPIKATATLPVWPEADGNKYVYAERIWKIPGTGTQYPLEPGESVVISQFAANHQLEIYCPASPVDCSKSEFEFNMNNANFPDQPADDMSHVFYDGKSEMGTIPQYLTSVFGGAYVIFKIPEGDTYDPVGNETLKTTDLSSTSTKLYAKIPVEYILDAVEAVDNEAAIQNKRVPATLDAGATYVGATYNSLGVARKKTGTNNNGTPILQDTNNSTDDFIHGVTPEFRRDGAKAPVWNTRL</sequence>
<comment type="caution">
    <text evidence="1">The sequence shown here is derived from an EMBL/GenBank/DDBJ whole genome shotgun (WGS) entry which is preliminary data.</text>
</comment>
<dbReference type="AlphaFoldDB" id="A0A644V7M1"/>
<dbReference type="InterPro" id="IPR032627">
    <property type="entry name" value="DUF4876"/>
</dbReference>
<dbReference type="Pfam" id="PF16215">
    <property type="entry name" value="DUF4876"/>
    <property type="match status" value="1"/>
</dbReference>
<name>A0A644V7M1_9ZZZZ</name>